<dbReference type="PANTHER" id="PTHR46567">
    <property type="entry name" value="MEDIATOR OF RNA POLYMERASE II TRANSCRIPTION SUBUNIT 12"/>
    <property type="match status" value="1"/>
</dbReference>
<dbReference type="InterPro" id="IPR057344">
    <property type="entry name" value="ARM_SRB8"/>
</dbReference>
<dbReference type="GO" id="GO:0016592">
    <property type="term" value="C:mediator complex"/>
    <property type="evidence" value="ECO:0007669"/>
    <property type="project" value="InterPro"/>
</dbReference>
<feature type="region of interest" description="Disordered" evidence="12">
    <location>
        <begin position="1"/>
        <end position="42"/>
    </location>
</feature>
<dbReference type="OrthoDB" id="20828at2759"/>
<evidence type="ECO:0000256" key="7">
    <source>
        <dbReference type="ARBA" id="ARBA00023159"/>
    </source>
</evidence>
<evidence type="ECO:0000256" key="4">
    <source>
        <dbReference type="ARBA" id="ARBA00019622"/>
    </source>
</evidence>
<gene>
    <name evidence="14" type="ORF">F5X68DRAFT_177080</name>
</gene>
<keyword evidence="7" id="KW-0010">Activator</keyword>
<keyword evidence="6" id="KW-0805">Transcription regulation</keyword>
<evidence type="ECO:0000313" key="15">
    <source>
        <dbReference type="Proteomes" id="UP000770015"/>
    </source>
</evidence>
<evidence type="ECO:0000256" key="2">
    <source>
        <dbReference type="ARBA" id="ARBA00010289"/>
    </source>
</evidence>
<dbReference type="PANTHER" id="PTHR46567:SF1">
    <property type="entry name" value="MEDIATOR OF RNA POLYMERASE II TRANSCRIPTION SUBUNIT 12"/>
    <property type="match status" value="1"/>
</dbReference>
<dbReference type="Pfam" id="PF25326">
    <property type="entry name" value="ARM_SRB8"/>
    <property type="match status" value="1"/>
</dbReference>
<evidence type="ECO:0000256" key="3">
    <source>
        <dbReference type="ARBA" id="ARBA00011629"/>
    </source>
</evidence>
<dbReference type="EMBL" id="JAGSXJ010000037">
    <property type="protein sequence ID" value="KAH6665848.1"/>
    <property type="molecule type" value="Genomic_DNA"/>
</dbReference>
<reference evidence="14" key="1">
    <citation type="journal article" date="2021" name="Nat. Commun.">
        <title>Genetic determinants of endophytism in the Arabidopsis root mycobiome.</title>
        <authorList>
            <person name="Mesny F."/>
            <person name="Miyauchi S."/>
            <person name="Thiergart T."/>
            <person name="Pickel B."/>
            <person name="Atanasova L."/>
            <person name="Karlsson M."/>
            <person name="Huettel B."/>
            <person name="Barry K.W."/>
            <person name="Haridas S."/>
            <person name="Chen C."/>
            <person name="Bauer D."/>
            <person name="Andreopoulos W."/>
            <person name="Pangilinan J."/>
            <person name="LaButti K."/>
            <person name="Riley R."/>
            <person name="Lipzen A."/>
            <person name="Clum A."/>
            <person name="Drula E."/>
            <person name="Henrissat B."/>
            <person name="Kohler A."/>
            <person name="Grigoriev I.V."/>
            <person name="Martin F.M."/>
            <person name="Hacquard S."/>
        </authorList>
    </citation>
    <scope>NUCLEOTIDE SEQUENCE</scope>
    <source>
        <strain evidence="14">MPI-SDFR-AT-0117</strain>
    </source>
</reference>
<keyword evidence="5" id="KW-0678">Repressor</keyword>
<evidence type="ECO:0000256" key="9">
    <source>
        <dbReference type="ARBA" id="ARBA00023242"/>
    </source>
</evidence>
<keyword evidence="8" id="KW-0804">Transcription</keyword>
<evidence type="ECO:0000256" key="5">
    <source>
        <dbReference type="ARBA" id="ARBA00022491"/>
    </source>
</evidence>
<dbReference type="GO" id="GO:0006357">
    <property type="term" value="P:regulation of transcription by RNA polymerase II"/>
    <property type="evidence" value="ECO:0007669"/>
    <property type="project" value="InterPro"/>
</dbReference>
<comment type="subcellular location">
    <subcellularLocation>
        <location evidence="1">Nucleus</location>
    </subcellularLocation>
</comment>
<evidence type="ECO:0000256" key="1">
    <source>
        <dbReference type="ARBA" id="ARBA00004123"/>
    </source>
</evidence>
<keyword evidence="15" id="KW-1185">Reference proteome</keyword>
<evidence type="ECO:0000256" key="12">
    <source>
        <dbReference type="SAM" id="MobiDB-lite"/>
    </source>
</evidence>
<organism evidence="14 15">
    <name type="scientific">Plectosphaerella plurivora</name>
    <dbReference type="NCBI Taxonomy" id="936078"/>
    <lineage>
        <taxon>Eukaryota</taxon>
        <taxon>Fungi</taxon>
        <taxon>Dikarya</taxon>
        <taxon>Ascomycota</taxon>
        <taxon>Pezizomycotina</taxon>
        <taxon>Sordariomycetes</taxon>
        <taxon>Hypocreomycetidae</taxon>
        <taxon>Glomerellales</taxon>
        <taxon>Plectosphaerellaceae</taxon>
        <taxon>Plectosphaerella</taxon>
    </lineage>
</organism>
<dbReference type="InterPro" id="IPR019035">
    <property type="entry name" value="Mediator_Med12"/>
</dbReference>
<comment type="similarity">
    <text evidence="2">Belongs to the Mediator complex subunit 12 family.</text>
</comment>
<dbReference type="GO" id="GO:0003712">
    <property type="term" value="F:transcription coregulator activity"/>
    <property type="evidence" value="ECO:0007669"/>
    <property type="project" value="InterPro"/>
</dbReference>
<evidence type="ECO:0000313" key="14">
    <source>
        <dbReference type="EMBL" id="KAH6665848.1"/>
    </source>
</evidence>
<name>A0A9P9A5C0_9PEZI</name>
<evidence type="ECO:0000256" key="6">
    <source>
        <dbReference type="ARBA" id="ARBA00023015"/>
    </source>
</evidence>
<evidence type="ECO:0000256" key="8">
    <source>
        <dbReference type="ARBA" id="ARBA00023163"/>
    </source>
</evidence>
<dbReference type="Proteomes" id="UP000770015">
    <property type="component" value="Unassembled WGS sequence"/>
</dbReference>
<protein>
    <recommendedName>
        <fullName evidence="4">Mediator of RNA polymerase II transcription subunit 12</fullName>
    </recommendedName>
    <alternativeName>
        <fullName evidence="11">Mediator complex subunit 12</fullName>
    </alternativeName>
</protein>
<comment type="function">
    <text evidence="10">Component of the SRB8-11 complex. The SRB8-11 complex is a regulatory module of the Mediator complex which is itself involved in regulation of basal and activated RNA polymerase II-dependent transcription. The SRB8-11 complex may be involved in the transcriptional repression of a subset of genes regulated by Mediator. It may inhibit the association of the Mediator complex with RNA polymerase II to form the holoenzyme complex.</text>
</comment>
<accession>A0A9P9A5C0</accession>
<proteinExistence type="inferred from homology"/>
<feature type="domain" description="Mediator complex subunit Med12" evidence="13">
    <location>
        <begin position="288"/>
        <end position="351"/>
    </location>
</feature>
<sequence length="1532" mass="168683">MNSRTPMGVQPPRPPQRSLSSGLTVQRPPHQRTLSAQYLPQSPIRRENLVDLTADANDAAVAQNRYGTLPRRGGSRLKLELSNDPSIFQPAVESPQSFTPSRAMPMPMAKTETSGLADMASPMSARTLHADSDNPPMPMPRRRQRFVLATPVKATQTPVIAIKKDGRPKAYSVETPTDAPRYAPLHKKPDAAKPGYQASLSTTKPTQQMGFADFVPWTGNHAEDQLSDSIIKQGYFDKAPVTQTETTSAKAAIFPALKHKNGLNLLSNIFVGVMNQRKHNGQVTAPSAFKPPPRVTLTDTKREAWMKDLANPAISLRRLSRTIPHGIRGKGLLDHCLSKNIPTERAIWLVRCVGANDLRTVKRKGVNNAVVVGGETKWLKEWTGYVEQFVESVTSSFGDADWRSRVQYAIRLATHLYAESLVDQDHYMDWLVSSLENSSQAKLPMWILVTQIYWKDLLRLRRYGRRLVAGLLTHLNTIHQDPDRDILAPLAGRLSSLLLTLLCTSPDNFLCPTVWLKCRDALYHSIPVNHDTAQAAFKWLSSRNEKLLSSNGKSQPANRQIMIKHLDSTFQTLMTPELATACWTVSEDKAMITRTALDWCTSFYRHGSTKVYVVASLFRTWAQMGVDVTAAVLEFLDVSPPQDAKSKRSFYQLAAELTRTGHFQPPAYTLWLISRGGLRNPSQTEPDAQCSTRLLVELPLQYLTPAFKETRANLLRRASYDVNIEAQDIETAIKVVDTALGISMSSDGDQAVPQLPLSGIRKRIGNSSRALQMAVGAHLVQVVGSDGLHMSPEMFGLIRSLLDAAMDYVGMAQVIKLMARSNNADVLASCADTGNVHLPVFAAAGAARDLCDMLLDRMKIVTGDHGITARPLLVALCSLTSQMPGLSNTAAHLRRDLQQSDRSTAIDACSPVSENMTARLQDAESDLQEEIEKLLINGSSVDKPTMDRLFHTIVSRLETCWSNGAGKQGTFSALLARLRLFDRQHFDVRMTDWVHHVSSLKARPSLVDIYPNLISLSCLSFTMILTTTSVEAAKVAAGPVQLGRTSTYMQEVLQLATCPLPPSAAVSEEEAYRFYIQQRLVLQQHQKELGVLVRNALVEYAKLQQQNADLTAAPLSKNKTQTHMLDLIRALVLIDYQSTSQALGVRLPDLPIGALLANVTTRLLAPANDPDVAMTFETVLEMASDFALPFCQLKLSIGLSSTRTSSPANGDEPQQPSQMGMLSKALNQAVDTKNMTWSSVLPYLSDEITEQLKKQSQARFLGQFPSPKTVAAGEEGAASPPSMQLTEGLLSVVEAIIRGRPALRVSQLNPTMVDKLTELWEVLASDDADKKQLRTDILQHWLPALLKYIILHTAVGEGGAPPTPAPANMKPPITSIATETRARMLVVLAGLTLELDGLGISEASSYRELRETIFDLGLFLADNLPEDARQQCVRLVIAGGNTQSTGSSDARLRYLFSAPPPWKEQFMLAHRQNPIPPTTGPARPRMPISVQGSQKLTPYVFRKWELLAEPSPVVGENDTALSLALFEAIKVQ</sequence>
<keyword evidence="9" id="KW-0539">Nucleus</keyword>
<comment type="caution">
    <text evidence="14">The sequence shown here is derived from an EMBL/GenBank/DDBJ whole genome shotgun (WGS) entry which is preliminary data.</text>
</comment>
<dbReference type="Pfam" id="PF09497">
    <property type="entry name" value="Med12"/>
    <property type="match status" value="1"/>
</dbReference>
<evidence type="ECO:0000256" key="11">
    <source>
        <dbReference type="ARBA" id="ARBA00032010"/>
    </source>
</evidence>
<comment type="subunit">
    <text evidence="3">Component of the SRB8-11 complex, which itself associates with the Mediator complex.</text>
</comment>
<dbReference type="SMART" id="SM01281">
    <property type="entry name" value="Med12"/>
    <property type="match status" value="1"/>
</dbReference>
<evidence type="ECO:0000256" key="10">
    <source>
        <dbReference type="ARBA" id="ARBA00025661"/>
    </source>
</evidence>
<feature type="region of interest" description="Disordered" evidence="12">
    <location>
        <begin position="166"/>
        <end position="195"/>
    </location>
</feature>
<evidence type="ECO:0000259" key="13">
    <source>
        <dbReference type="SMART" id="SM01281"/>
    </source>
</evidence>